<organism evidence="1 2">
    <name type="scientific">Acorus calamus</name>
    <name type="common">Sweet flag</name>
    <dbReference type="NCBI Taxonomy" id="4465"/>
    <lineage>
        <taxon>Eukaryota</taxon>
        <taxon>Viridiplantae</taxon>
        <taxon>Streptophyta</taxon>
        <taxon>Embryophyta</taxon>
        <taxon>Tracheophyta</taxon>
        <taxon>Spermatophyta</taxon>
        <taxon>Magnoliopsida</taxon>
        <taxon>Liliopsida</taxon>
        <taxon>Acoraceae</taxon>
        <taxon>Acorus</taxon>
    </lineage>
</organism>
<protein>
    <submittedName>
        <fullName evidence="1">Uncharacterized protein</fullName>
    </submittedName>
</protein>
<dbReference type="Proteomes" id="UP001180020">
    <property type="component" value="Unassembled WGS sequence"/>
</dbReference>
<comment type="caution">
    <text evidence="1">The sequence shown here is derived from an EMBL/GenBank/DDBJ whole genome shotgun (WGS) entry which is preliminary data.</text>
</comment>
<sequence length="170" mass="19121">MVVITFSTEPTTPFKKSKEGLRRLSSFHPTSQEKLHLGLQDLVGIGREQPRALGDNAGKMGPTKAIVLEESDYGIGLLCRFDVNTYLRADSGDNPHEFMRYETVVGDGSPFFDRFARWVMDLGDEFPRNREWLPFKMDFADVNDGGGGGGGEYVKGLFWETFLQRSFNIA</sequence>
<keyword evidence="2" id="KW-1185">Reference proteome</keyword>
<gene>
    <name evidence="1" type="ORF">QJS10_CPA16g01206</name>
</gene>
<name>A0AAV9D3M7_ACOCL</name>
<evidence type="ECO:0000313" key="1">
    <source>
        <dbReference type="EMBL" id="KAK1295457.1"/>
    </source>
</evidence>
<dbReference type="EMBL" id="JAUJYO010000016">
    <property type="protein sequence ID" value="KAK1295457.1"/>
    <property type="molecule type" value="Genomic_DNA"/>
</dbReference>
<evidence type="ECO:0000313" key="2">
    <source>
        <dbReference type="Proteomes" id="UP001180020"/>
    </source>
</evidence>
<dbReference type="AlphaFoldDB" id="A0AAV9D3M7"/>
<proteinExistence type="predicted"/>
<reference evidence="1" key="1">
    <citation type="journal article" date="2023" name="Nat. Commun.">
        <title>Diploid and tetraploid genomes of Acorus and the evolution of monocots.</title>
        <authorList>
            <person name="Ma L."/>
            <person name="Liu K.W."/>
            <person name="Li Z."/>
            <person name="Hsiao Y.Y."/>
            <person name="Qi Y."/>
            <person name="Fu T."/>
            <person name="Tang G.D."/>
            <person name="Zhang D."/>
            <person name="Sun W.H."/>
            <person name="Liu D.K."/>
            <person name="Li Y."/>
            <person name="Chen G.Z."/>
            <person name="Liu X.D."/>
            <person name="Liao X.Y."/>
            <person name="Jiang Y.T."/>
            <person name="Yu X."/>
            <person name="Hao Y."/>
            <person name="Huang J."/>
            <person name="Zhao X.W."/>
            <person name="Ke S."/>
            <person name="Chen Y.Y."/>
            <person name="Wu W.L."/>
            <person name="Hsu J.L."/>
            <person name="Lin Y.F."/>
            <person name="Huang M.D."/>
            <person name="Li C.Y."/>
            <person name="Huang L."/>
            <person name="Wang Z.W."/>
            <person name="Zhao X."/>
            <person name="Zhong W.Y."/>
            <person name="Peng D.H."/>
            <person name="Ahmad S."/>
            <person name="Lan S."/>
            <person name="Zhang J.S."/>
            <person name="Tsai W.C."/>
            <person name="Van de Peer Y."/>
            <person name="Liu Z.J."/>
        </authorList>
    </citation>
    <scope>NUCLEOTIDE SEQUENCE</scope>
    <source>
        <strain evidence="1">CP</strain>
    </source>
</reference>
<reference evidence="1" key="2">
    <citation type="submission" date="2023-06" db="EMBL/GenBank/DDBJ databases">
        <authorList>
            <person name="Ma L."/>
            <person name="Liu K.-W."/>
            <person name="Li Z."/>
            <person name="Hsiao Y.-Y."/>
            <person name="Qi Y."/>
            <person name="Fu T."/>
            <person name="Tang G."/>
            <person name="Zhang D."/>
            <person name="Sun W.-H."/>
            <person name="Liu D.-K."/>
            <person name="Li Y."/>
            <person name="Chen G.-Z."/>
            <person name="Liu X.-D."/>
            <person name="Liao X.-Y."/>
            <person name="Jiang Y.-T."/>
            <person name="Yu X."/>
            <person name="Hao Y."/>
            <person name="Huang J."/>
            <person name="Zhao X.-W."/>
            <person name="Ke S."/>
            <person name="Chen Y.-Y."/>
            <person name="Wu W.-L."/>
            <person name="Hsu J.-L."/>
            <person name="Lin Y.-F."/>
            <person name="Huang M.-D."/>
            <person name="Li C.-Y."/>
            <person name="Huang L."/>
            <person name="Wang Z.-W."/>
            <person name="Zhao X."/>
            <person name="Zhong W.-Y."/>
            <person name="Peng D.-H."/>
            <person name="Ahmad S."/>
            <person name="Lan S."/>
            <person name="Zhang J.-S."/>
            <person name="Tsai W.-C."/>
            <person name="Van De Peer Y."/>
            <person name="Liu Z.-J."/>
        </authorList>
    </citation>
    <scope>NUCLEOTIDE SEQUENCE</scope>
    <source>
        <strain evidence="1">CP</strain>
        <tissue evidence="1">Leaves</tissue>
    </source>
</reference>
<accession>A0AAV9D3M7</accession>